<gene>
    <name evidence="1" type="ORF">QTP70_031873</name>
</gene>
<organism evidence="1 2">
    <name type="scientific">Hemibagrus guttatus</name>
    <dbReference type="NCBI Taxonomy" id="175788"/>
    <lineage>
        <taxon>Eukaryota</taxon>
        <taxon>Metazoa</taxon>
        <taxon>Chordata</taxon>
        <taxon>Craniata</taxon>
        <taxon>Vertebrata</taxon>
        <taxon>Euteleostomi</taxon>
        <taxon>Actinopterygii</taxon>
        <taxon>Neopterygii</taxon>
        <taxon>Teleostei</taxon>
        <taxon>Ostariophysi</taxon>
        <taxon>Siluriformes</taxon>
        <taxon>Bagridae</taxon>
        <taxon>Hemibagrus</taxon>
    </lineage>
</organism>
<dbReference type="AlphaFoldDB" id="A0AAE0UXN6"/>
<evidence type="ECO:0000313" key="1">
    <source>
        <dbReference type="EMBL" id="KAK3526689.1"/>
    </source>
</evidence>
<keyword evidence="2" id="KW-1185">Reference proteome</keyword>
<dbReference type="EMBL" id="JAUCMX010000013">
    <property type="protein sequence ID" value="KAK3526689.1"/>
    <property type="molecule type" value="Genomic_DNA"/>
</dbReference>
<evidence type="ECO:0000313" key="2">
    <source>
        <dbReference type="Proteomes" id="UP001274896"/>
    </source>
</evidence>
<feature type="non-terminal residue" evidence="1">
    <location>
        <position position="1"/>
    </location>
</feature>
<comment type="caution">
    <text evidence="1">The sequence shown here is derived from an EMBL/GenBank/DDBJ whole genome shotgun (WGS) entry which is preliminary data.</text>
</comment>
<accession>A0AAE0UXN6</accession>
<sequence>TVGIDPFYAHVMIVTVLAGGRTKGKHHLSGKKEVSLQHASDLTYVIYTLMV</sequence>
<dbReference type="Proteomes" id="UP001274896">
    <property type="component" value="Unassembled WGS sequence"/>
</dbReference>
<reference evidence="1" key="1">
    <citation type="submission" date="2023-06" db="EMBL/GenBank/DDBJ databases">
        <title>Male Hemibagrus guttatus genome.</title>
        <authorList>
            <person name="Bian C."/>
        </authorList>
    </citation>
    <scope>NUCLEOTIDE SEQUENCE</scope>
    <source>
        <strain evidence="1">Male_cb2023</strain>
        <tissue evidence="1">Muscle</tissue>
    </source>
</reference>
<protein>
    <submittedName>
        <fullName evidence="1">Uncharacterized protein</fullName>
    </submittedName>
</protein>
<name>A0AAE0UXN6_9TELE</name>
<proteinExistence type="predicted"/>